<dbReference type="SUPFAM" id="SSF52490">
    <property type="entry name" value="Tubulin nucleotide-binding domain-like"/>
    <property type="match status" value="1"/>
</dbReference>
<dbReference type="RefSeq" id="WP_043404931.1">
    <property type="nucleotide sequence ID" value="NZ_JPMI01000240.1"/>
</dbReference>
<dbReference type="AlphaFoldDB" id="A0A084SLZ1"/>
<evidence type="ECO:0000313" key="3">
    <source>
        <dbReference type="Proteomes" id="UP000028547"/>
    </source>
</evidence>
<reference evidence="2 3" key="1">
    <citation type="submission" date="2014-07" db="EMBL/GenBank/DDBJ databases">
        <title>Draft Genome Sequence of Gephyronic Acid Producer, Cystobacter violaceus Strain Cb vi76.</title>
        <authorList>
            <person name="Stevens D.C."/>
            <person name="Young J."/>
            <person name="Carmichael R."/>
            <person name="Tan J."/>
            <person name="Taylor R.E."/>
        </authorList>
    </citation>
    <scope>NUCLEOTIDE SEQUENCE [LARGE SCALE GENOMIC DNA]</scope>
    <source>
        <strain evidence="2 3">Cb vi76</strain>
    </source>
</reference>
<gene>
    <name evidence="2" type="ORF">Q664_34420</name>
</gene>
<name>A0A084SLZ1_9BACT</name>
<dbReference type="InterPro" id="IPR036525">
    <property type="entry name" value="Tubulin/FtsZ_GTPase_sf"/>
</dbReference>
<proteinExistence type="predicted"/>
<accession>A0A084SLZ1</accession>
<sequence length="1074" mass="122772">MGLLATEKFNPTLFVGLGGNGGKIVQLLAGRLRRHPNWERIKSMTHFVAIDTNKDDLDKLKDVPVENRFLISAFDARAYIERKRGQRELQEDKLVTQWVPSTYQFRSTQGAGAGQIRMESRLRLYYNLEEDRRGIRKALQKLLDESTRRENPWRDNENRVVRVMLYGSVAGGTGSGGFLPMAYLLRRMVLDAGWGRPNVTGVLTLPTAFLDKVKPQLHPDILANGYAALKELEFLNRQLDYAGGSGEIELHYDPGSQDRDRQVVGERPFTLTYLIDRPDQLSIEKYENAVADACYLQIFSPLLGAQAGEYDNYEKHQKKLALGHFSVHYGSFGTALLQLPRRDILKYAGLRYVASAFRQFLCFGADHPDFQVPYGDPAFQRLEPNEKNRRIDEKFKGYVAFRASDEERRDEKGQFYGIQQQIGKGGKNLAEAFREKLEAIFGRLDEQIDIPDVEKQSINPGNPSLSRAIAVLRRAKDESRARVCGEYLEAQRGDVRTGRFFESFFKEYEVNPIAQRLFLVRLLEQSFVVPFKDPEEGAYLKAEGAPPDLDSPELRQEIARLDSEMTKQAQPGFFQSLTDRDNKAFAAAKLRAVAKVESWANEFRDEIKRFFWKSFESELRKDAEARLESFRKVAQVADERARDAESQAERFRKDPAAVDVGSDVAQYYLDAEVLRDDRRRERLWKEFYSHKLDSDANFRVADIFDSVTEAFTPVRDPSGQLRARDANEIVQHVRGKLEAQALQVYGRVMEEMGLDLATGLELEQRYIALHKAGKDLEELRRKGKLEDELRAVSATEVRRGIEDRLKRLSDECVLLAHIDATRRDDPTVTPADVFYAGLHDKYASDEEGSLWSVLKGVVSGTHRVAGWEERDSLVLYRALLGVPVYWFKNVQSDLYSGYKRVRDDKNRTYPLHIEATWESSPGLPDLDPVELKRAEERRTAERSAQATREARDSRLRAFTLCALFGGISRDEEGYHWSFAGTKNKLAPDRARAFEAFEALDPVLRGDLEKNARDSWTAATAERPSRGKLLEEVQAHQRRLTEAYARAVSEQKDAERRFLQDERNVVEALAAELRS</sequence>
<comment type="caution">
    <text evidence="2">The sequence shown here is derived from an EMBL/GenBank/DDBJ whole genome shotgun (WGS) entry which is preliminary data.</text>
</comment>
<evidence type="ECO:0000313" key="2">
    <source>
        <dbReference type="EMBL" id="KFA89476.1"/>
    </source>
</evidence>
<dbReference type="InterPro" id="IPR025904">
    <property type="entry name" value="Tubulin-like"/>
</dbReference>
<protein>
    <recommendedName>
        <fullName evidence="4">Tubulin like</fullName>
    </recommendedName>
</protein>
<evidence type="ECO:0008006" key="4">
    <source>
        <dbReference type="Google" id="ProtNLM"/>
    </source>
</evidence>
<evidence type="ECO:0000256" key="1">
    <source>
        <dbReference type="SAM" id="Coils"/>
    </source>
</evidence>
<dbReference type="EMBL" id="JPMI01000240">
    <property type="protein sequence ID" value="KFA89476.1"/>
    <property type="molecule type" value="Genomic_DNA"/>
</dbReference>
<feature type="coiled-coil region" evidence="1">
    <location>
        <begin position="620"/>
        <end position="654"/>
    </location>
</feature>
<organism evidence="2 3">
    <name type="scientific">Archangium violaceum Cb vi76</name>
    <dbReference type="NCBI Taxonomy" id="1406225"/>
    <lineage>
        <taxon>Bacteria</taxon>
        <taxon>Pseudomonadati</taxon>
        <taxon>Myxococcota</taxon>
        <taxon>Myxococcia</taxon>
        <taxon>Myxococcales</taxon>
        <taxon>Cystobacterineae</taxon>
        <taxon>Archangiaceae</taxon>
        <taxon>Archangium</taxon>
    </lineage>
</organism>
<dbReference type="Pfam" id="PF13809">
    <property type="entry name" value="Tubulin_2"/>
    <property type="match status" value="1"/>
</dbReference>
<dbReference type="Gene3D" id="3.40.50.1440">
    <property type="entry name" value="Tubulin/FtsZ, GTPase domain"/>
    <property type="match status" value="1"/>
</dbReference>
<keyword evidence="1" id="KW-0175">Coiled coil</keyword>
<dbReference type="Proteomes" id="UP000028547">
    <property type="component" value="Unassembled WGS sequence"/>
</dbReference>